<dbReference type="CDD" id="cd00303">
    <property type="entry name" value="retropepsin_like"/>
    <property type="match status" value="1"/>
</dbReference>
<dbReference type="GO" id="GO:0003676">
    <property type="term" value="F:nucleic acid binding"/>
    <property type="evidence" value="ECO:0007669"/>
    <property type="project" value="InterPro"/>
</dbReference>
<feature type="domain" description="Integrase catalytic" evidence="1">
    <location>
        <begin position="1213"/>
        <end position="1401"/>
    </location>
</feature>
<dbReference type="InterPro" id="IPR021109">
    <property type="entry name" value="Peptidase_aspartic_dom_sf"/>
</dbReference>
<dbReference type="Pfam" id="PF03564">
    <property type="entry name" value="DUF1759"/>
    <property type="match status" value="1"/>
</dbReference>
<protein>
    <submittedName>
        <fullName evidence="2">Integrase catalytic domain-containing protein</fullName>
    </submittedName>
</protein>
<dbReference type="InterPro" id="IPR043128">
    <property type="entry name" value="Rev_trsase/Diguanyl_cyclase"/>
</dbReference>
<keyword evidence="3" id="KW-1185">Reference proteome</keyword>
<dbReference type="InterPro" id="IPR005312">
    <property type="entry name" value="DUF1759"/>
</dbReference>
<dbReference type="InterPro" id="IPR001584">
    <property type="entry name" value="Integrase_cat-core"/>
</dbReference>
<dbReference type="Gene3D" id="3.30.70.270">
    <property type="match status" value="1"/>
</dbReference>
<gene>
    <name evidence="2" type="ORF">FWK35_00037317</name>
</gene>
<evidence type="ECO:0000313" key="3">
    <source>
        <dbReference type="Proteomes" id="UP000478052"/>
    </source>
</evidence>
<organism evidence="2 3">
    <name type="scientific">Aphis craccivora</name>
    <name type="common">Cowpea aphid</name>
    <dbReference type="NCBI Taxonomy" id="307492"/>
    <lineage>
        <taxon>Eukaryota</taxon>
        <taxon>Metazoa</taxon>
        <taxon>Ecdysozoa</taxon>
        <taxon>Arthropoda</taxon>
        <taxon>Hexapoda</taxon>
        <taxon>Insecta</taxon>
        <taxon>Pterygota</taxon>
        <taxon>Neoptera</taxon>
        <taxon>Paraneoptera</taxon>
        <taxon>Hemiptera</taxon>
        <taxon>Sternorrhyncha</taxon>
        <taxon>Aphidomorpha</taxon>
        <taxon>Aphidoidea</taxon>
        <taxon>Aphididae</taxon>
        <taxon>Aphidini</taxon>
        <taxon>Aphis</taxon>
        <taxon>Aphis</taxon>
    </lineage>
</organism>
<comment type="caution">
    <text evidence="2">The sequence shown here is derived from an EMBL/GenBank/DDBJ whole genome shotgun (WGS) entry which is preliminary data.</text>
</comment>
<dbReference type="InterPro" id="IPR036397">
    <property type="entry name" value="RNaseH_sf"/>
</dbReference>
<accession>A0A6G0WRV8</accession>
<evidence type="ECO:0000313" key="2">
    <source>
        <dbReference type="EMBL" id="KAF0730159.1"/>
    </source>
</evidence>
<reference evidence="2 3" key="1">
    <citation type="submission" date="2019-08" db="EMBL/GenBank/DDBJ databases">
        <title>Whole genome of Aphis craccivora.</title>
        <authorList>
            <person name="Voronova N.V."/>
            <person name="Shulinski R.S."/>
            <person name="Bandarenka Y.V."/>
            <person name="Zhorov D.G."/>
            <person name="Warner D."/>
        </authorList>
    </citation>
    <scope>NUCLEOTIDE SEQUENCE [LARGE SCALE GENOMIC DNA]</scope>
    <source>
        <strain evidence="2">180601</strain>
        <tissue evidence="2">Whole Body</tissue>
    </source>
</reference>
<dbReference type="OrthoDB" id="6626799at2759"/>
<dbReference type="Gene3D" id="2.40.70.10">
    <property type="entry name" value="Acid Proteases"/>
    <property type="match status" value="1"/>
</dbReference>
<dbReference type="PANTHER" id="PTHR47331">
    <property type="entry name" value="PHD-TYPE DOMAIN-CONTAINING PROTEIN"/>
    <property type="match status" value="1"/>
</dbReference>
<dbReference type="Gene3D" id="3.10.10.10">
    <property type="entry name" value="HIV Type 1 Reverse Transcriptase, subunit A, domain 1"/>
    <property type="match status" value="1"/>
</dbReference>
<dbReference type="GO" id="GO:0042575">
    <property type="term" value="C:DNA polymerase complex"/>
    <property type="evidence" value="ECO:0007669"/>
    <property type="project" value="UniProtKB-ARBA"/>
</dbReference>
<name>A0A6G0WRV8_APHCR</name>
<evidence type="ECO:0000259" key="1">
    <source>
        <dbReference type="PROSITE" id="PS50994"/>
    </source>
</evidence>
<dbReference type="Gene3D" id="3.30.420.10">
    <property type="entry name" value="Ribonuclease H-like superfamily/Ribonuclease H"/>
    <property type="match status" value="1"/>
</dbReference>
<dbReference type="SUPFAM" id="SSF56672">
    <property type="entry name" value="DNA/RNA polymerases"/>
    <property type="match status" value="1"/>
</dbReference>
<sequence>YYLLGCLQSGPTDVVKGITVSDATYNLAWSALVNRYDKPRQLATTLVTNMLNATVHYQESPNTLIGFLNVFCENIAMLKSLNIPDLGSFLLFAISVRCLPATSRRLFEQNNTLDFPTVDSLLVFIKDRVEVLENADTSTASTVKPPAKIQSNKFKPNGHKAVPSSSKAFRSSPVTLVANNKPSTESRKCEQCSGAHVLSSCPKFKELSIDDRYVLVSGHRLCMVCFANNHWANRCKSSCSLCHGRHHSLLHRDNSHAKVIPSKQPAVSLVSSQRSRSVLLGTASVNVRDMAGCLQPVRALIDPASQISIMTSDCAKRLGLHREKWTVPVAGLAGQLVQSIDGRVQLSIQSVTDHSPLEVPAWTLPTITSSMPSIQLPNAVRDRCSHLLLADPNFDSPAPIELLLGADVFPQVLRQKRRSLGPGLPTAFDTIFGWIILGPIDQRFFSVPPQSFVTSLVTTSIEAIMERFWQVEEPDEAPSSFTDEGKCEEIFAKESYRDECGRFVVPLPFRVSPPPTFQGCRQLAVSRFERLERKLVQDKPLYLAYKQFMKEYETLGHMSLAQSPGAYFIPHHPVHKMVGDEIKLRVVFDASARPSGDTSLNQSLFVGPKLQQDIVDILTRFRCHRVVFTGDICKMYRQILVDPKYRQYQHILWRDSSQEKLREYELNTVTYGVSTAPFLALRVLREIALVYAQRYPMVQAALLSQTYMDDICTGADTLEEALELQYDLIYILSQFGLELKKWATNTPQLLDNIPLEDQARGPLPFSDDKSLQIQVLGLKWNPTEDTFNYNLQCAWLARISWDERLPLDIETSWASFVSELPQLSDIHIPRYIGVAPNCVYDLCGFCDASIKGYAAVVYLRVIDSSGFVAVQLLGCKTKLAPTKSMSIPRLELCAAGLLARWLHRMTNTISSQIIIRNVYAWSDSSVVLSWLNNPQVEYKVFVSNRLHNIHQLLPSCRWFHVNSNSNPADCAFRGLRPSELAQLKLYWQGPAFLRQFDEGWSQENCLIPADQLPEVKGFTTCVVETTGEHLEWFSRFSSFNRMLRVVIRLRRFVKGCLKRPLNHDYLSHQEYNDALMVVVKCSQNLFLKTLKSELIAGQVVSSRLLARLSPFVDSAGVIRVGGRLRHSSLPDRHKFPILLSKSSFLPLLLARHWHTYACHAGPRLISALICRQFWIVGERQVIRRAISECVRCVRLAARNPQPIMSDLPDFRVQPCFPFSRVGIDYAGPLIMKETSLRKARQYKIYIAVFVCMSVKAVHLEFVSDLSTEAFLAAFNRFVARRGLPASVYSDCGTNFVGASKKLFNLVNDPKTQEQLSSTFVCDWHFNPPSAPHFGGLWEAAVRSTKSLLIRVVGNQVLSLEEFSTVLCRIESVLNSRPLTSSSNDPNDLECLTPGHFLIGRPLCAVPEAEVPVSSLGLKNRWKLLHQLFQAFWRRWSYEYLNTLQIKSRWIKDQENVKLGDLVVIKDNLSPPLVWKLGRVQELLPGPDGVVRVVRLFTSQGIITRPVVKVVPLPTQ</sequence>
<dbReference type="Pfam" id="PF05380">
    <property type="entry name" value="Peptidase_A17"/>
    <property type="match status" value="1"/>
</dbReference>
<dbReference type="InterPro" id="IPR043502">
    <property type="entry name" value="DNA/RNA_pol_sf"/>
</dbReference>
<dbReference type="InterPro" id="IPR012337">
    <property type="entry name" value="RNaseH-like_sf"/>
</dbReference>
<dbReference type="EMBL" id="VUJU01008469">
    <property type="protein sequence ID" value="KAF0730159.1"/>
    <property type="molecule type" value="Genomic_DNA"/>
</dbReference>
<feature type="non-terminal residue" evidence="2">
    <location>
        <position position="1515"/>
    </location>
</feature>
<proteinExistence type="predicted"/>
<dbReference type="InterPro" id="IPR008042">
    <property type="entry name" value="Retrotrans_Pao"/>
</dbReference>
<dbReference type="GO" id="GO:0015074">
    <property type="term" value="P:DNA integration"/>
    <property type="evidence" value="ECO:0007669"/>
    <property type="project" value="InterPro"/>
</dbReference>
<dbReference type="Pfam" id="PF18701">
    <property type="entry name" value="DUF5641"/>
    <property type="match status" value="1"/>
</dbReference>
<dbReference type="InterPro" id="IPR040676">
    <property type="entry name" value="DUF5641"/>
</dbReference>
<dbReference type="GO" id="GO:0071897">
    <property type="term" value="P:DNA biosynthetic process"/>
    <property type="evidence" value="ECO:0007669"/>
    <property type="project" value="UniProtKB-ARBA"/>
</dbReference>
<dbReference type="PROSITE" id="PS50994">
    <property type="entry name" value="INTEGRASE"/>
    <property type="match status" value="1"/>
</dbReference>
<dbReference type="Proteomes" id="UP000478052">
    <property type="component" value="Unassembled WGS sequence"/>
</dbReference>
<dbReference type="SUPFAM" id="SSF53098">
    <property type="entry name" value="Ribonuclease H-like"/>
    <property type="match status" value="1"/>
</dbReference>
<feature type="non-terminal residue" evidence="2">
    <location>
        <position position="1"/>
    </location>
</feature>
<dbReference type="Pfam" id="PF13650">
    <property type="entry name" value="Asp_protease_2"/>
    <property type="match status" value="1"/>
</dbReference>